<dbReference type="EMBL" id="CAJFDH010000001">
    <property type="protein sequence ID" value="CAD5207393.1"/>
    <property type="molecule type" value="Genomic_DNA"/>
</dbReference>
<dbReference type="Proteomes" id="UP000783686">
    <property type="component" value="Unassembled WGS sequence"/>
</dbReference>
<evidence type="ECO:0000313" key="7">
    <source>
        <dbReference type="EMBL" id="CAD5207393.1"/>
    </source>
</evidence>
<dbReference type="PANTHER" id="PTHR12668">
    <property type="entry name" value="TRANSMEMBRANE PROTEIN 14, 15"/>
    <property type="match status" value="1"/>
</dbReference>
<feature type="transmembrane region" description="Helical" evidence="6">
    <location>
        <begin position="12"/>
        <end position="42"/>
    </location>
</feature>
<dbReference type="Pfam" id="PF03647">
    <property type="entry name" value="Tmemb_14"/>
    <property type="match status" value="1"/>
</dbReference>
<evidence type="ECO:0000313" key="8">
    <source>
        <dbReference type="Proteomes" id="UP000614601"/>
    </source>
</evidence>
<reference evidence="7" key="1">
    <citation type="submission" date="2020-09" db="EMBL/GenBank/DDBJ databases">
        <authorList>
            <person name="Kikuchi T."/>
        </authorList>
    </citation>
    <scope>NUCLEOTIDE SEQUENCE</scope>
    <source>
        <strain evidence="7">SH1</strain>
    </source>
</reference>
<name>A0A811JV72_9BILA</name>
<dbReference type="GO" id="GO:0031966">
    <property type="term" value="C:mitochondrial membrane"/>
    <property type="evidence" value="ECO:0007669"/>
    <property type="project" value="TreeGrafter"/>
</dbReference>
<keyword evidence="8" id="KW-1185">Reference proteome</keyword>
<dbReference type="Gene3D" id="1.10.10.1740">
    <property type="entry name" value="Transmembrane protein 14-like"/>
    <property type="match status" value="1"/>
</dbReference>
<dbReference type="InterPro" id="IPR005349">
    <property type="entry name" value="TMEM14"/>
</dbReference>
<feature type="transmembrane region" description="Helical" evidence="6">
    <location>
        <begin position="74"/>
        <end position="94"/>
    </location>
</feature>
<evidence type="ECO:0000256" key="6">
    <source>
        <dbReference type="SAM" id="Phobius"/>
    </source>
</evidence>
<sequence>MTDHFGVGYGAVVALGGLIGFLKAGSWPSFIAGVGFGAAAIFGAVNHQFVVLAGVSGFLSVLMGLRFYNTGKMMPAGVVAALSILMFIRTMLILSQRR</sequence>
<evidence type="ECO:0000256" key="4">
    <source>
        <dbReference type="ARBA" id="ARBA00022989"/>
    </source>
</evidence>
<dbReference type="GO" id="GO:0070453">
    <property type="term" value="P:regulation of heme biosynthetic process"/>
    <property type="evidence" value="ECO:0007669"/>
    <property type="project" value="TreeGrafter"/>
</dbReference>
<evidence type="ECO:0000256" key="2">
    <source>
        <dbReference type="ARBA" id="ARBA00007590"/>
    </source>
</evidence>
<evidence type="ECO:0000256" key="3">
    <source>
        <dbReference type="ARBA" id="ARBA00022692"/>
    </source>
</evidence>
<keyword evidence="5 6" id="KW-0472">Membrane</keyword>
<comment type="caution">
    <text evidence="7">The sequence shown here is derived from an EMBL/GenBank/DDBJ whole genome shotgun (WGS) entry which is preliminary data.</text>
</comment>
<evidence type="ECO:0000256" key="1">
    <source>
        <dbReference type="ARBA" id="ARBA00004370"/>
    </source>
</evidence>
<dbReference type="EMBL" id="CAJFCW020000001">
    <property type="protein sequence ID" value="CAG9085457.1"/>
    <property type="molecule type" value="Genomic_DNA"/>
</dbReference>
<proteinExistence type="inferred from homology"/>
<dbReference type="InterPro" id="IPR044890">
    <property type="entry name" value="TMEM14_sf"/>
</dbReference>
<dbReference type="Proteomes" id="UP000614601">
    <property type="component" value="Unassembled WGS sequence"/>
</dbReference>
<organism evidence="7 8">
    <name type="scientific">Bursaphelenchus okinawaensis</name>
    <dbReference type="NCBI Taxonomy" id="465554"/>
    <lineage>
        <taxon>Eukaryota</taxon>
        <taxon>Metazoa</taxon>
        <taxon>Ecdysozoa</taxon>
        <taxon>Nematoda</taxon>
        <taxon>Chromadorea</taxon>
        <taxon>Rhabditida</taxon>
        <taxon>Tylenchina</taxon>
        <taxon>Tylenchomorpha</taxon>
        <taxon>Aphelenchoidea</taxon>
        <taxon>Aphelenchoididae</taxon>
        <taxon>Bursaphelenchus</taxon>
    </lineage>
</organism>
<protein>
    <recommendedName>
        <fullName evidence="9">Transmembrane protein 14C</fullName>
    </recommendedName>
</protein>
<dbReference type="PANTHER" id="PTHR12668:SF43">
    <property type="entry name" value="TRANSMEMBRANE PROTEIN 14 HOMOLOG"/>
    <property type="match status" value="1"/>
</dbReference>
<comment type="subcellular location">
    <subcellularLocation>
        <location evidence="1">Membrane</location>
    </subcellularLocation>
</comment>
<gene>
    <name evidence="7" type="ORF">BOKJ2_LOCUS2077</name>
</gene>
<evidence type="ECO:0008006" key="9">
    <source>
        <dbReference type="Google" id="ProtNLM"/>
    </source>
</evidence>
<accession>A0A811JV72</accession>
<dbReference type="AlphaFoldDB" id="A0A811JV72"/>
<evidence type="ECO:0000256" key="5">
    <source>
        <dbReference type="ARBA" id="ARBA00023136"/>
    </source>
</evidence>
<dbReference type="OrthoDB" id="5620at2759"/>
<keyword evidence="3 6" id="KW-0812">Transmembrane</keyword>
<comment type="similarity">
    <text evidence="2">Belongs to the TMEM14 family.</text>
</comment>
<keyword evidence="4 6" id="KW-1133">Transmembrane helix</keyword>